<comment type="cofactor">
    <cofactor evidence="8">
        <name>a divalent metal cation</name>
        <dbReference type="ChEBI" id="CHEBI:60240"/>
    </cofactor>
    <text evidence="8">Binds 1 divalent metal cation per subunit.</text>
</comment>
<feature type="binding site" evidence="7">
    <location>
        <begin position="213"/>
        <end position="214"/>
    </location>
    <ligand>
        <name>substrate</name>
    </ligand>
</feature>
<protein>
    <submittedName>
        <fullName evidence="10">N-acetylglucosamine-6-phosphate deacetylase</fullName>
        <ecNumber evidence="10">3.5.1.25</ecNumber>
    </submittedName>
</protein>
<dbReference type="InterPro" id="IPR003764">
    <property type="entry name" value="GlcNAc_6-P_deAcase"/>
</dbReference>
<dbReference type="GO" id="GO:0008448">
    <property type="term" value="F:N-acetylglucosamine-6-phosphate deacetylase activity"/>
    <property type="evidence" value="ECO:0007669"/>
    <property type="project" value="UniProtKB-EC"/>
</dbReference>
<proteinExistence type="inferred from homology"/>
<feature type="binding site" evidence="7">
    <location>
        <position position="221"/>
    </location>
    <ligand>
        <name>substrate</name>
    </ligand>
</feature>
<evidence type="ECO:0000313" key="11">
    <source>
        <dbReference type="Proteomes" id="UP000606720"/>
    </source>
</evidence>
<comment type="caution">
    <text evidence="10">The sequence shown here is derived from an EMBL/GenBank/DDBJ whole genome shotgun (WGS) entry which is preliminary data.</text>
</comment>
<name>A0A923LMM7_9FIRM</name>
<organism evidence="10 11">
    <name type="scientific">Roseburia zhanii</name>
    <dbReference type="NCBI Taxonomy" id="2763064"/>
    <lineage>
        <taxon>Bacteria</taxon>
        <taxon>Bacillati</taxon>
        <taxon>Bacillota</taxon>
        <taxon>Clostridia</taxon>
        <taxon>Lachnospirales</taxon>
        <taxon>Lachnospiraceae</taxon>
        <taxon>Roseburia</taxon>
    </lineage>
</organism>
<dbReference type="Pfam" id="PF01979">
    <property type="entry name" value="Amidohydro_1"/>
    <property type="match status" value="1"/>
</dbReference>
<dbReference type="SUPFAM" id="SSF51338">
    <property type="entry name" value="Composite domain of metallo-dependent hydrolases"/>
    <property type="match status" value="1"/>
</dbReference>
<sequence length="376" mass="40202">MIIKNASVFTNDCCFLDKDIFIEGQKLSDATTDPSVLDGSGCYLIPGLMDIHFHGCVGYDFCDASIESLLQMAEYELKNGITSICPASMTLDKDTLLSICENAVNYADAASVTQGARLCGFNLEGPFISPNKRGAQNPAYITTPDIGMMNELLSASKGLAKLITIAPEMEGALPFIKEFADVIRISIGHTSCDYETAKAAFLAGAKHMTHLYNAMPPLHHRHPGPIAAGMENTSVTAEIICDGIHVAPAAVRAAFALFGKDRMIFISDSMMAAGMPDGEYTLGGLRVHVTGKLATLDDGTIAGSATNLMDCMRTAINTMQIPLETAVRCCTINPAKAIGEDKEYGSIKTGKFADLVLLEKDTLAIRHVILHGKVIS</sequence>
<keyword evidence="11" id="KW-1185">Reference proteome</keyword>
<dbReference type="NCBIfam" id="TIGR00221">
    <property type="entry name" value="nagA"/>
    <property type="match status" value="1"/>
</dbReference>
<dbReference type="InterPro" id="IPR032466">
    <property type="entry name" value="Metal_Hydrolase"/>
</dbReference>
<evidence type="ECO:0000256" key="8">
    <source>
        <dbReference type="PIRSR" id="PIRSR038994-3"/>
    </source>
</evidence>
<accession>A0A923LMM7</accession>
<evidence type="ECO:0000256" key="6">
    <source>
        <dbReference type="PIRSR" id="PIRSR038994-1"/>
    </source>
</evidence>
<keyword evidence="2 8" id="KW-0479">Metal-binding</keyword>
<dbReference type="InterPro" id="IPR006680">
    <property type="entry name" value="Amidohydro-rel"/>
</dbReference>
<feature type="domain" description="Amidohydrolase-related" evidence="9">
    <location>
        <begin position="43"/>
        <end position="374"/>
    </location>
</feature>
<comment type="similarity">
    <text evidence="1 5">Belongs to the metallo-dependent hydrolases superfamily. NagA family.</text>
</comment>
<dbReference type="EC" id="3.5.1.25" evidence="10"/>
<feature type="binding site" evidence="8">
    <location>
        <position position="124"/>
    </location>
    <ligand>
        <name>Zn(2+)</name>
        <dbReference type="ChEBI" id="CHEBI:29105"/>
    </ligand>
</feature>
<evidence type="ECO:0000256" key="5">
    <source>
        <dbReference type="PIRNR" id="PIRNR038994"/>
    </source>
</evidence>
<reference evidence="10" key="1">
    <citation type="submission" date="2020-08" db="EMBL/GenBank/DDBJ databases">
        <title>Genome public.</title>
        <authorList>
            <person name="Liu C."/>
            <person name="Sun Q."/>
        </authorList>
    </citation>
    <scope>NUCLEOTIDE SEQUENCE</scope>
    <source>
        <strain evidence="10">BX1005</strain>
    </source>
</reference>
<evidence type="ECO:0000256" key="1">
    <source>
        <dbReference type="ARBA" id="ARBA00010716"/>
    </source>
</evidence>
<evidence type="ECO:0000256" key="4">
    <source>
        <dbReference type="ARBA" id="ARBA00023277"/>
    </source>
</evidence>
<dbReference type="Gene3D" id="3.20.20.140">
    <property type="entry name" value="Metal-dependent hydrolases"/>
    <property type="match status" value="1"/>
</dbReference>
<evidence type="ECO:0000313" key="10">
    <source>
        <dbReference type="EMBL" id="MBC5712976.1"/>
    </source>
</evidence>
<feature type="binding site" evidence="8">
    <location>
        <position position="189"/>
    </location>
    <ligand>
        <name>Zn(2+)</name>
        <dbReference type="ChEBI" id="CHEBI:29105"/>
    </ligand>
</feature>
<gene>
    <name evidence="10" type="primary">nagA</name>
    <name evidence="10" type="ORF">H8S17_01925</name>
</gene>
<dbReference type="EMBL" id="JACOPH010000001">
    <property type="protein sequence ID" value="MBC5712976.1"/>
    <property type="molecule type" value="Genomic_DNA"/>
</dbReference>
<dbReference type="RefSeq" id="WP_186865994.1">
    <property type="nucleotide sequence ID" value="NZ_JACOPH010000001.1"/>
</dbReference>
<dbReference type="Proteomes" id="UP000606720">
    <property type="component" value="Unassembled WGS sequence"/>
</dbReference>
<feature type="active site" description="Proton donor/acceptor" evidence="6">
    <location>
        <position position="268"/>
    </location>
</feature>
<dbReference type="PANTHER" id="PTHR11113">
    <property type="entry name" value="N-ACETYLGLUCOSAMINE-6-PHOSPHATE DEACETYLASE"/>
    <property type="match status" value="1"/>
</dbReference>
<dbReference type="InterPro" id="IPR011059">
    <property type="entry name" value="Metal-dep_hydrolase_composite"/>
</dbReference>
<dbReference type="AlphaFoldDB" id="A0A923LMM7"/>
<keyword evidence="4 5" id="KW-0119">Carbohydrate metabolism</keyword>
<keyword evidence="3 5" id="KW-0378">Hydrolase</keyword>
<dbReference type="SUPFAM" id="SSF51556">
    <property type="entry name" value="Metallo-dependent hydrolases"/>
    <property type="match status" value="1"/>
</dbReference>
<dbReference type="PIRSF" id="PIRSF038994">
    <property type="entry name" value="NagA"/>
    <property type="match status" value="1"/>
</dbReference>
<evidence type="ECO:0000256" key="7">
    <source>
        <dbReference type="PIRSR" id="PIRSR038994-2"/>
    </source>
</evidence>
<evidence type="ECO:0000259" key="9">
    <source>
        <dbReference type="Pfam" id="PF01979"/>
    </source>
</evidence>
<dbReference type="GO" id="GO:0006046">
    <property type="term" value="P:N-acetylglucosamine catabolic process"/>
    <property type="evidence" value="ECO:0007669"/>
    <property type="project" value="TreeGrafter"/>
</dbReference>
<dbReference type="Gene3D" id="2.30.40.10">
    <property type="entry name" value="Urease, subunit C, domain 1"/>
    <property type="match status" value="1"/>
</dbReference>
<dbReference type="GO" id="GO:0046872">
    <property type="term" value="F:metal ion binding"/>
    <property type="evidence" value="ECO:0007669"/>
    <property type="project" value="UniProtKB-KW"/>
</dbReference>
<dbReference type="CDD" id="cd00854">
    <property type="entry name" value="NagA"/>
    <property type="match status" value="1"/>
</dbReference>
<evidence type="ECO:0000256" key="2">
    <source>
        <dbReference type="ARBA" id="ARBA00022723"/>
    </source>
</evidence>
<feature type="binding site" evidence="7">
    <location>
        <begin position="301"/>
        <end position="303"/>
    </location>
    <ligand>
        <name>substrate</name>
    </ligand>
</feature>
<feature type="binding site" evidence="8">
    <location>
        <position position="210"/>
    </location>
    <ligand>
        <name>Zn(2+)</name>
        <dbReference type="ChEBI" id="CHEBI:29105"/>
    </ligand>
</feature>
<feature type="binding site" evidence="7">
    <location>
        <position position="135"/>
    </location>
    <ligand>
        <name>substrate</name>
    </ligand>
</feature>
<feature type="binding site" evidence="7">
    <location>
        <position position="245"/>
    </location>
    <ligand>
        <name>substrate</name>
    </ligand>
</feature>
<evidence type="ECO:0000256" key="3">
    <source>
        <dbReference type="ARBA" id="ARBA00022801"/>
    </source>
</evidence>
<dbReference type="PANTHER" id="PTHR11113:SF14">
    <property type="entry name" value="N-ACETYLGLUCOSAMINE-6-PHOSPHATE DEACETYLASE"/>
    <property type="match status" value="1"/>
</dbReference>